<dbReference type="RefSeq" id="WP_096179131.1">
    <property type="nucleotide sequence ID" value="NZ_JBQDRX010000055.1"/>
</dbReference>
<dbReference type="Gene3D" id="3.40.50.150">
    <property type="entry name" value="Vaccinia Virus protein VP39"/>
    <property type="match status" value="1"/>
</dbReference>
<dbReference type="PANTHER" id="PTHR43591:SF24">
    <property type="entry name" value="2-METHOXY-6-POLYPRENYL-1,4-BENZOQUINOL METHYLASE, MITOCHONDRIAL"/>
    <property type="match status" value="1"/>
</dbReference>
<evidence type="ECO:0000256" key="1">
    <source>
        <dbReference type="SAM" id="MobiDB-lite"/>
    </source>
</evidence>
<accession>A0A2A3YQI6</accession>
<dbReference type="InterPro" id="IPR029063">
    <property type="entry name" value="SAM-dependent_MTases_sf"/>
</dbReference>
<comment type="caution">
    <text evidence="3">The sequence shown here is derived from an EMBL/GenBank/DDBJ whole genome shotgun (WGS) entry which is preliminary data.</text>
</comment>
<evidence type="ECO:0000313" key="6">
    <source>
        <dbReference type="Proteomes" id="UP000297736"/>
    </source>
</evidence>
<dbReference type="CDD" id="cd02440">
    <property type="entry name" value="AdoMet_MTases"/>
    <property type="match status" value="1"/>
</dbReference>
<name>A0A2A3YQI6_BREAU</name>
<dbReference type="InterPro" id="IPR013216">
    <property type="entry name" value="Methyltransf_11"/>
</dbReference>
<dbReference type="Proteomes" id="UP000218620">
    <property type="component" value="Unassembled WGS sequence"/>
</dbReference>
<dbReference type="AlphaFoldDB" id="A0A2A3YQI6"/>
<dbReference type="Proteomes" id="UP000297736">
    <property type="component" value="Unassembled WGS sequence"/>
</dbReference>
<dbReference type="EMBL" id="RHFF01000025">
    <property type="protein sequence ID" value="TGD36727.1"/>
    <property type="molecule type" value="Genomic_DNA"/>
</dbReference>
<dbReference type="GO" id="GO:0008757">
    <property type="term" value="F:S-adenosylmethionine-dependent methyltransferase activity"/>
    <property type="evidence" value="ECO:0007669"/>
    <property type="project" value="InterPro"/>
</dbReference>
<feature type="region of interest" description="Disordered" evidence="1">
    <location>
        <begin position="1"/>
        <end position="23"/>
    </location>
</feature>
<evidence type="ECO:0000313" key="3">
    <source>
        <dbReference type="EMBL" id="PCC41365.1"/>
    </source>
</evidence>
<reference evidence="4 6" key="2">
    <citation type="submission" date="2018-10" db="EMBL/GenBank/DDBJ databases">
        <title>Brevibacterium genomes from Austrain hard cheese rinds.</title>
        <authorList>
            <person name="Anast J.M."/>
            <person name="Dzieciol M."/>
            <person name="Schultz D.L."/>
            <person name="Mann E."/>
            <person name="Wagner M."/>
            <person name="Schmitz-Esser S."/>
        </authorList>
    </citation>
    <scope>NUCLEOTIDE SEQUENCE [LARGE SCALE GENOMIC DNA]</scope>
    <source>
        <strain evidence="4 6">L261</strain>
    </source>
</reference>
<dbReference type="PANTHER" id="PTHR43591">
    <property type="entry name" value="METHYLTRANSFERASE"/>
    <property type="match status" value="1"/>
</dbReference>
<organism evidence="3 5">
    <name type="scientific">Brevibacterium aurantiacum</name>
    <dbReference type="NCBI Taxonomy" id="273384"/>
    <lineage>
        <taxon>Bacteria</taxon>
        <taxon>Bacillati</taxon>
        <taxon>Actinomycetota</taxon>
        <taxon>Actinomycetes</taxon>
        <taxon>Micrococcales</taxon>
        <taxon>Brevibacteriaceae</taxon>
        <taxon>Brevibacterium</taxon>
    </lineage>
</organism>
<evidence type="ECO:0000313" key="4">
    <source>
        <dbReference type="EMBL" id="TGD36727.1"/>
    </source>
</evidence>
<gene>
    <name evidence="3" type="ORF">CIK65_18030</name>
    <name evidence="4" type="ORF">EB834_18730</name>
</gene>
<dbReference type="EMBL" id="NRGQ01000039">
    <property type="protein sequence ID" value="PCC41365.1"/>
    <property type="molecule type" value="Genomic_DNA"/>
</dbReference>
<evidence type="ECO:0000313" key="5">
    <source>
        <dbReference type="Proteomes" id="UP000218620"/>
    </source>
</evidence>
<proteinExistence type="predicted"/>
<sequence>MTDENFNPSKPSTGSSDPADYDDVADRYGDEFINWAGLQLANLIDPVAGERILDVGAGRGAVTRPLDRRGAEVWAIDLSERMVEYLREIVPPERAIRGDAGDLPHADGEFDGVTAGYLATILPHKMEGMLTEWSRVLGPQGRLAVSEPGPIHEDWLWLHDVACQFFSRPTAEEHNRTISENLEELVRVAADVGLGLDASSTIRRPKRFQTTAAAEQFLMQSGLEAAVEHLESDDAQSFVGQIRAGLDSMFRRRGSIEVDRCAKLFLFERYQ</sequence>
<feature type="domain" description="Methyltransferase type 11" evidence="2">
    <location>
        <begin position="53"/>
        <end position="144"/>
    </location>
</feature>
<dbReference type="Pfam" id="PF08241">
    <property type="entry name" value="Methyltransf_11"/>
    <property type="match status" value="1"/>
</dbReference>
<protein>
    <submittedName>
        <fullName evidence="4">Class I SAM-dependent methyltransferase</fullName>
    </submittedName>
</protein>
<evidence type="ECO:0000259" key="2">
    <source>
        <dbReference type="Pfam" id="PF08241"/>
    </source>
</evidence>
<dbReference type="GO" id="GO:0032259">
    <property type="term" value="P:methylation"/>
    <property type="evidence" value="ECO:0007669"/>
    <property type="project" value="UniProtKB-KW"/>
</dbReference>
<reference evidence="3 5" key="1">
    <citation type="journal article" date="2017" name="Elife">
        <title>Extensive horizontal gene transfer in cheese-associated bacteria.</title>
        <authorList>
            <person name="Bonham K.S."/>
            <person name="Wolfe B.E."/>
            <person name="Dutton R.J."/>
        </authorList>
    </citation>
    <scope>NUCLEOTIDE SEQUENCE [LARGE SCALE GENOMIC DNA]</scope>
    <source>
        <strain evidence="3 5">962_8</strain>
    </source>
</reference>
<keyword evidence="4" id="KW-0489">Methyltransferase</keyword>
<dbReference type="SUPFAM" id="SSF53335">
    <property type="entry name" value="S-adenosyl-L-methionine-dependent methyltransferases"/>
    <property type="match status" value="1"/>
</dbReference>
<keyword evidence="4" id="KW-0808">Transferase</keyword>
<feature type="compositionally biased region" description="Polar residues" evidence="1">
    <location>
        <begin position="1"/>
        <end position="16"/>
    </location>
</feature>